<keyword evidence="3" id="KW-0547">Nucleotide-binding</keyword>
<keyword evidence="3" id="KW-0067">ATP-binding</keyword>
<proteinExistence type="inferred from homology"/>
<gene>
    <name evidence="3" type="ORF">SAMN04488530_10973</name>
</gene>
<dbReference type="PANTHER" id="PTHR11472">
    <property type="entry name" value="DNA REPAIR DEAD HELICASE RAD3/XP-D SUBFAMILY MEMBER"/>
    <property type="match status" value="1"/>
</dbReference>
<dbReference type="Pfam" id="PF13307">
    <property type="entry name" value="Helicase_C_2"/>
    <property type="match status" value="1"/>
</dbReference>
<evidence type="ECO:0000259" key="2">
    <source>
        <dbReference type="SMART" id="SM00491"/>
    </source>
</evidence>
<dbReference type="STRING" id="1121321.SAMN04488530_10973"/>
<reference evidence="4" key="1">
    <citation type="submission" date="2016-11" db="EMBL/GenBank/DDBJ databases">
        <authorList>
            <person name="Varghese N."/>
            <person name="Submissions S."/>
        </authorList>
    </citation>
    <scope>NUCLEOTIDE SEQUENCE [LARGE SCALE GENOMIC DNA]</scope>
    <source>
        <strain evidence="4">DSM 2635</strain>
    </source>
</reference>
<dbReference type="SUPFAM" id="SSF52540">
    <property type="entry name" value="P-loop containing nucleoside triphosphate hydrolases"/>
    <property type="match status" value="1"/>
</dbReference>
<dbReference type="InterPro" id="IPR027417">
    <property type="entry name" value="P-loop_NTPase"/>
</dbReference>
<comment type="similarity">
    <text evidence="1">Belongs to the helicase family. DinG subfamily.</text>
</comment>
<dbReference type="AlphaFoldDB" id="A0A1M5NAD4"/>
<dbReference type="SMART" id="SM00491">
    <property type="entry name" value="HELICc2"/>
    <property type="match status" value="1"/>
</dbReference>
<accession>A0A1M5NAD4</accession>
<keyword evidence="4" id="KW-1185">Reference proteome</keyword>
<dbReference type="Gene3D" id="3.40.50.300">
    <property type="entry name" value="P-loop containing nucleotide triphosphate hydrolases"/>
    <property type="match status" value="1"/>
</dbReference>
<dbReference type="Proteomes" id="UP000243255">
    <property type="component" value="Unassembled WGS sequence"/>
</dbReference>
<dbReference type="GO" id="GO:0005524">
    <property type="term" value="F:ATP binding"/>
    <property type="evidence" value="ECO:0007669"/>
    <property type="project" value="InterPro"/>
</dbReference>
<dbReference type="InterPro" id="IPR045028">
    <property type="entry name" value="DinG/Rad3-like"/>
</dbReference>
<dbReference type="GO" id="GO:0006139">
    <property type="term" value="P:nucleobase-containing compound metabolic process"/>
    <property type="evidence" value="ECO:0007669"/>
    <property type="project" value="InterPro"/>
</dbReference>
<feature type="domain" description="ATP-dependent helicase C-terminal" evidence="2">
    <location>
        <begin position="312"/>
        <end position="476"/>
    </location>
</feature>
<evidence type="ECO:0000313" key="4">
    <source>
        <dbReference type="Proteomes" id="UP000243255"/>
    </source>
</evidence>
<dbReference type="PANTHER" id="PTHR11472:SF34">
    <property type="entry name" value="REGULATOR OF TELOMERE ELONGATION HELICASE 1"/>
    <property type="match status" value="1"/>
</dbReference>
<keyword evidence="3" id="KW-0347">Helicase</keyword>
<dbReference type="GO" id="GO:0016818">
    <property type="term" value="F:hydrolase activity, acting on acid anhydrides, in phosphorus-containing anhydrides"/>
    <property type="evidence" value="ECO:0007669"/>
    <property type="project" value="InterPro"/>
</dbReference>
<name>A0A1M5NAD4_9FIRM</name>
<protein>
    <submittedName>
        <fullName evidence="3">Helicase C-terminal domain-containing protein</fullName>
    </submittedName>
</protein>
<keyword evidence="3" id="KW-0378">Hydrolase</keyword>
<dbReference type="OrthoDB" id="9803913at2"/>
<dbReference type="RefSeq" id="WP_073125236.1">
    <property type="nucleotide sequence ID" value="NZ_BAABCH010000102.1"/>
</dbReference>
<dbReference type="EMBL" id="FQWX01000009">
    <property type="protein sequence ID" value="SHG86480.1"/>
    <property type="molecule type" value="Genomic_DNA"/>
</dbReference>
<organism evidence="3 4">
    <name type="scientific">Asaccharospora irregularis DSM 2635</name>
    <dbReference type="NCBI Taxonomy" id="1121321"/>
    <lineage>
        <taxon>Bacteria</taxon>
        <taxon>Bacillati</taxon>
        <taxon>Bacillota</taxon>
        <taxon>Clostridia</taxon>
        <taxon>Peptostreptococcales</taxon>
        <taxon>Peptostreptococcaceae</taxon>
        <taxon>Asaccharospora</taxon>
    </lineage>
</organism>
<dbReference type="InterPro" id="IPR006555">
    <property type="entry name" value="ATP-dep_Helicase_C"/>
</dbReference>
<dbReference type="GO" id="GO:0003678">
    <property type="term" value="F:DNA helicase activity"/>
    <property type="evidence" value="ECO:0007669"/>
    <property type="project" value="TreeGrafter"/>
</dbReference>
<evidence type="ECO:0000313" key="3">
    <source>
        <dbReference type="EMBL" id="SHG86480.1"/>
    </source>
</evidence>
<sequence length="575" mass="67630">MINHSLLAKWPYKEEKPLEYIIVDEAHNLTEKGYEFFSRVVNSKSAKYFLEEIYPYDNIQKSALLYSNAKNKSRRIKPFDRFYSYIKVEKNVKDKISRNINLIVEEMNSILDYGKFNYNNVSEYNLSWELNLQKNEILGKLIKNNVWTEITYENYTENIKLSCDNIIKNLTSILFLIGRYMDDDSLDKESEVYIYGKSKMNDIEEMRDTLQALLEYSEDDDFARIVDIDSNFENFEFRVVPLKLASLFEDNILDKVEGAVFLSATLSVDNSMYYFKNTLGIDRVKNVSKIIEPLYDYKSRVKVLGLNDICSYKNADFTTQTGKIISDIYEISDGNILSLFNSKRRQEETYDVLKKGESDKDISVYMNKTGIKYLKNIENKRSIVLGSKGCFEGVDVPGDGLTCVTLDKIPNISPQDPLYFSIMKKYNKSYYEINYPKMSIKIKQAMGRILRSRYDYGCFVIFDVGTNNLSLKRLERELHGCNIVITGRRHLLKYIKNHLDRCRVEILKLILHDIFKLPGLNEENDMNKIKEHINVHMKNRCIKSEVYQVDQTKKLFKIKYFGKKYLIDKEQFRYK</sequence>
<dbReference type="GO" id="GO:0003676">
    <property type="term" value="F:nucleic acid binding"/>
    <property type="evidence" value="ECO:0007669"/>
    <property type="project" value="InterPro"/>
</dbReference>
<evidence type="ECO:0000256" key="1">
    <source>
        <dbReference type="ARBA" id="ARBA00038058"/>
    </source>
</evidence>